<evidence type="ECO:0000256" key="1">
    <source>
        <dbReference type="ARBA" id="ARBA00007452"/>
    </source>
</evidence>
<evidence type="ECO:0000313" key="10">
    <source>
        <dbReference type="Proteomes" id="UP000767291"/>
    </source>
</evidence>
<dbReference type="InterPro" id="IPR022572">
    <property type="entry name" value="DNA_rep/recomb_RecO_N"/>
</dbReference>
<comment type="function">
    <text evidence="7">Involved in DNA repair and RecF pathway recombination.</text>
</comment>
<dbReference type="PANTHER" id="PTHR33991:SF1">
    <property type="entry name" value="DNA REPAIR PROTEIN RECO"/>
    <property type="match status" value="1"/>
</dbReference>
<dbReference type="SUPFAM" id="SSF57863">
    <property type="entry name" value="ArfGap/RecO-like zinc finger"/>
    <property type="match status" value="1"/>
</dbReference>
<sequence length="257" mass="29454">MIILNTQGIVLRAVKYKENDLILTLFTRKLGKVSAIAKGARRNKSSLLSSCQLFSYSDFILKKQGNMYRVTQSDIIKNFYNISYDFDAFSYAAYIIKLVENSIYENQTNNRLFTLLAQTLYLYTQDNVDKQYVTSAFELKFLDYVGVKPVVDRCISCSKKNSESYVFNIEEGGILCNNCSNHFVQNIKLDLTTVKLMEYVLSNDILKCSRAKVSKYILNELDNVLKKYLQTHIGNINMKSLHLLKSVQNDKGVDNNG</sequence>
<dbReference type="RefSeq" id="WP_209455334.1">
    <property type="nucleotide sequence ID" value="NZ_BAAACS010000017.1"/>
</dbReference>
<dbReference type="Pfam" id="PF02565">
    <property type="entry name" value="RecO_C"/>
    <property type="match status" value="1"/>
</dbReference>
<proteinExistence type="inferred from homology"/>
<feature type="domain" description="DNA replication/recombination mediator RecO N-terminal" evidence="8">
    <location>
        <begin position="1"/>
        <end position="79"/>
    </location>
</feature>
<organism evidence="9 10">
    <name type="scientific">Metaclostridioides mangenotii</name>
    <dbReference type="NCBI Taxonomy" id="1540"/>
    <lineage>
        <taxon>Bacteria</taxon>
        <taxon>Bacillati</taxon>
        <taxon>Bacillota</taxon>
        <taxon>Clostridia</taxon>
        <taxon>Peptostreptococcales</taxon>
        <taxon>Peptostreptococcaceae</taxon>
        <taxon>Metaclostridioides</taxon>
    </lineage>
</organism>
<keyword evidence="4 7" id="KW-0233">DNA recombination</keyword>
<dbReference type="Proteomes" id="UP000767291">
    <property type="component" value="Unassembled WGS sequence"/>
</dbReference>
<accession>A0ABS4E6V1</accession>
<evidence type="ECO:0000313" key="9">
    <source>
        <dbReference type="EMBL" id="MBP1853665.1"/>
    </source>
</evidence>
<gene>
    <name evidence="7" type="primary">recO</name>
    <name evidence="9" type="ORF">J2Z43_000055</name>
</gene>
<comment type="caution">
    <text evidence="9">The sequence shown here is derived from an EMBL/GenBank/DDBJ whole genome shotgun (WGS) entry which is preliminary data.</text>
</comment>
<dbReference type="NCBIfam" id="TIGR00613">
    <property type="entry name" value="reco"/>
    <property type="match status" value="1"/>
</dbReference>
<dbReference type="EMBL" id="JAGGJX010000001">
    <property type="protein sequence ID" value="MBP1853665.1"/>
    <property type="molecule type" value="Genomic_DNA"/>
</dbReference>
<evidence type="ECO:0000256" key="5">
    <source>
        <dbReference type="ARBA" id="ARBA00023204"/>
    </source>
</evidence>
<keyword evidence="5 7" id="KW-0234">DNA repair</keyword>
<dbReference type="Gene3D" id="2.40.50.140">
    <property type="entry name" value="Nucleic acid-binding proteins"/>
    <property type="match status" value="1"/>
</dbReference>
<keyword evidence="10" id="KW-1185">Reference proteome</keyword>
<evidence type="ECO:0000259" key="8">
    <source>
        <dbReference type="Pfam" id="PF11967"/>
    </source>
</evidence>
<dbReference type="PANTHER" id="PTHR33991">
    <property type="entry name" value="DNA REPAIR PROTEIN RECO"/>
    <property type="match status" value="1"/>
</dbReference>
<evidence type="ECO:0000256" key="7">
    <source>
        <dbReference type="HAMAP-Rule" id="MF_00201"/>
    </source>
</evidence>
<reference evidence="9 10" key="1">
    <citation type="submission" date="2021-03" db="EMBL/GenBank/DDBJ databases">
        <title>Genomic Encyclopedia of Type Strains, Phase IV (KMG-IV): sequencing the most valuable type-strain genomes for metagenomic binning, comparative biology and taxonomic classification.</title>
        <authorList>
            <person name="Goeker M."/>
        </authorList>
    </citation>
    <scope>NUCLEOTIDE SEQUENCE [LARGE SCALE GENOMIC DNA]</scope>
    <source>
        <strain evidence="9 10">DSM 1289</strain>
    </source>
</reference>
<dbReference type="Gene3D" id="1.20.1440.120">
    <property type="entry name" value="Recombination protein O, C-terminal domain"/>
    <property type="match status" value="1"/>
</dbReference>
<evidence type="ECO:0000256" key="3">
    <source>
        <dbReference type="ARBA" id="ARBA00022763"/>
    </source>
</evidence>
<evidence type="ECO:0000256" key="6">
    <source>
        <dbReference type="ARBA" id="ARBA00033409"/>
    </source>
</evidence>
<dbReference type="InterPro" id="IPR012340">
    <property type="entry name" value="NA-bd_OB-fold"/>
</dbReference>
<dbReference type="SUPFAM" id="SSF50249">
    <property type="entry name" value="Nucleic acid-binding proteins"/>
    <property type="match status" value="1"/>
</dbReference>
<protein>
    <recommendedName>
        <fullName evidence="2 7">DNA repair protein RecO</fullName>
    </recommendedName>
    <alternativeName>
        <fullName evidence="6 7">Recombination protein O</fullName>
    </alternativeName>
</protein>
<comment type="similarity">
    <text evidence="1 7">Belongs to the RecO family.</text>
</comment>
<dbReference type="InterPro" id="IPR003717">
    <property type="entry name" value="RecO"/>
</dbReference>
<dbReference type="Pfam" id="PF11967">
    <property type="entry name" value="RecO_N"/>
    <property type="match status" value="1"/>
</dbReference>
<evidence type="ECO:0000256" key="4">
    <source>
        <dbReference type="ARBA" id="ARBA00023172"/>
    </source>
</evidence>
<keyword evidence="3 7" id="KW-0227">DNA damage</keyword>
<dbReference type="InterPro" id="IPR037278">
    <property type="entry name" value="ARFGAP/RecO"/>
</dbReference>
<dbReference type="HAMAP" id="MF_00201">
    <property type="entry name" value="RecO"/>
    <property type="match status" value="1"/>
</dbReference>
<name>A0ABS4E6V1_9FIRM</name>
<evidence type="ECO:0000256" key="2">
    <source>
        <dbReference type="ARBA" id="ARBA00021310"/>
    </source>
</evidence>
<dbReference type="InterPro" id="IPR042242">
    <property type="entry name" value="RecO_C"/>
</dbReference>